<dbReference type="InterPro" id="IPR036561">
    <property type="entry name" value="MAM33_sf"/>
</dbReference>
<dbReference type="EMBL" id="LWDX02054416">
    <property type="protein sequence ID" value="OEL19189.1"/>
    <property type="molecule type" value="Genomic_DNA"/>
</dbReference>
<organism evidence="2 3">
    <name type="scientific">Dichanthelium oligosanthes</name>
    <dbReference type="NCBI Taxonomy" id="888268"/>
    <lineage>
        <taxon>Eukaryota</taxon>
        <taxon>Viridiplantae</taxon>
        <taxon>Streptophyta</taxon>
        <taxon>Embryophyta</taxon>
        <taxon>Tracheophyta</taxon>
        <taxon>Spermatophyta</taxon>
        <taxon>Magnoliopsida</taxon>
        <taxon>Liliopsida</taxon>
        <taxon>Poales</taxon>
        <taxon>Poaceae</taxon>
        <taxon>PACMAD clade</taxon>
        <taxon>Panicoideae</taxon>
        <taxon>Panicodae</taxon>
        <taxon>Paniceae</taxon>
        <taxon>Dichantheliinae</taxon>
        <taxon>Dichanthelium</taxon>
    </lineage>
</organism>
<feature type="region of interest" description="Disordered" evidence="1">
    <location>
        <begin position="122"/>
        <end position="167"/>
    </location>
</feature>
<evidence type="ECO:0008006" key="4">
    <source>
        <dbReference type="Google" id="ProtNLM"/>
    </source>
</evidence>
<evidence type="ECO:0000256" key="1">
    <source>
        <dbReference type="SAM" id="MobiDB-lite"/>
    </source>
</evidence>
<dbReference type="Pfam" id="PF02330">
    <property type="entry name" value="MAM33"/>
    <property type="match status" value="1"/>
</dbReference>
<dbReference type="GO" id="GO:0005759">
    <property type="term" value="C:mitochondrial matrix"/>
    <property type="evidence" value="ECO:0007669"/>
    <property type="project" value="InterPro"/>
</dbReference>
<evidence type="ECO:0000313" key="2">
    <source>
        <dbReference type="EMBL" id="OEL19189.1"/>
    </source>
</evidence>
<dbReference type="Gene3D" id="3.10.280.10">
    <property type="entry name" value="Mitochondrial glycoprotein"/>
    <property type="match status" value="1"/>
</dbReference>
<dbReference type="SUPFAM" id="SSF54529">
    <property type="entry name" value="Mitochondrial glycoprotein MAM33-like"/>
    <property type="match status" value="1"/>
</dbReference>
<feature type="region of interest" description="Disordered" evidence="1">
    <location>
        <begin position="44"/>
        <end position="64"/>
    </location>
</feature>
<dbReference type="PANTHER" id="PTHR10826">
    <property type="entry name" value="COMPLEMENT COMPONENT 1"/>
    <property type="match status" value="1"/>
</dbReference>
<sequence>MALFAAARRAAASSVPLLLRASASASSGAHRGAALLRPLTAAAARPQPRAMPFSSAPATRPSSDAELLSVIDSEIKYAEDCDDHDRVEEIPENFPFKISDEKGTNAVTLKRTYHGEQIEVVAHMPNLVTGDEPDHDRDNEDKDGDNDGDDSNEDEGEKPPQSSIPLTVTITKGDGPVLEFTCTAYPDEVLIDSLSVTQPFGDDEKDLIAYEGPDFNDLDENLQRAFHKYLELRGISPLTTNFLHEYMINKDSREYLLWLRKLKDYFKQ</sequence>
<keyword evidence="3" id="KW-1185">Reference proteome</keyword>
<accession>A0A1E5V212</accession>
<name>A0A1E5V212_9POAL</name>
<dbReference type="OrthoDB" id="278212at2759"/>
<evidence type="ECO:0000313" key="3">
    <source>
        <dbReference type="Proteomes" id="UP000095767"/>
    </source>
</evidence>
<dbReference type="FunFam" id="3.10.280.10:FF:000002">
    <property type="entry name" value="Mitochondrial glycoprotein family protein"/>
    <property type="match status" value="1"/>
</dbReference>
<protein>
    <recommendedName>
        <fullName evidence="4">Mitochondrial glycoprotein</fullName>
    </recommendedName>
</protein>
<dbReference type="InterPro" id="IPR003428">
    <property type="entry name" value="MAM33"/>
</dbReference>
<proteinExistence type="predicted"/>
<dbReference type="AlphaFoldDB" id="A0A1E5V212"/>
<dbReference type="Proteomes" id="UP000095767">
    <property type="component" value="Unassembled WGS sequence"/>
</dbReference>
<dbReference type="PANTHER" id="PTHR10826:SF41">
    <property type="entry name" value="MITOCHONDRIAL GLYCOPROTEIN FAMILY PROTEIN"/>
    <property type="match status" value="1"/>
</dbReference>
<gene>
    <name evidence="2" type="ORF">BAE44_0019794</name>
</gene>
<dbReference type="STRING" id="888268.A0A1E5V212"/>
<reference evidence="2 3" key="1">
    <citation type="submission" date="2016-09" db="EMBL/GenBank/DDBJ databases">
        <title>The draft genome of Dichanthelium oligosanthes: A C3 panicoid grass species.</title>
        <authorList>
            <person name="Studer A.J."/>
            <person name="Schnable J.C."/>
            <person name="Brutnell T.P."/>
        </authorList>
    </citation>
    <scope>NUCLEOTIDE SEQUENCE [LARGE SCALE GENOMIC DNA]</scope>
    <source>
        <strain evidence="3">cv. Kellogg 1175</strain>
        <tissue evidence="2">Leaf</tissue>
    </source>
</reference>
<feature type="compositionally biased region" description="Acidic residues" evidence="1">
    <location>
        <begin position="141"/>
        <end position="156"/>
    </location>
</feature>
<comment type="caution">
    <text evidence="2">The sequence shown here is derived from an EMBL/GenBank/DDBJ whole genome shotgun (WGS) entry which is preliminary data.</text>
</comment>